<keyword evidence="3" id="KW-1185">Reference proteome</keyword>
<dbReference type="RefSeq" id="WP_214388330.1">
    <property type="nucleotide sequence ID" value="NZ_JAHBOM010000001.1"/>
</dbReference>
<evidence type="ECO:0000313" key="3">
    <source>
        <dbReference type="Proteomes" id="UP000696413"/>
    </source>
</evidence>
<protein>
    <submittedName>
        <fullName evidence="2">Hemophore-related protein</fullName>
    </submittedName>
</protein>
<proteinExistence type="predicted"/>
<dbReference type="Proteomes" id="UP000696413">
    <property type="component" value="Unassembled WGS sequence"/>
</dbReference>
<organism evidence="2 3">
    <name type="scientific">Mycolicibacterium goodii</name>
    <name type="common">Mycobacterium goodii</name>
    <dbReference type="NCBI Taxonomy" id="134601"/>
    <lineage>
        <taxon>Bacteria</taxon>
        <taxon>Bacillati</taxon>
        <taxon>Actinomycetota</taxon>
        <taxon>Actinomycetes</taxon>
        <taxon>Mycobacteriales</taxon>
        <taxon>Mycobacteriaceae</taxon>
        <taxon>Mycolicibacterium</taxon>
    </lineage>
</organism>
<accession>A0ABS6HFD1</accession>
<gene>
    <name evidence="2" type="ORF">KL859_00595</name>
</gene>
<sequence length="118" mass="12333">MGVAHVITLSRTKLAIAAAGFAAAALPFSVGVASAQPDFTAVVNTTCSYEQVMAALNAQQPDLASQFNTSPMAQGMLRNFLASSPAERQQTVNQLQANPMAQQYFGTISSIAASCSKY</sequence>
<dbReference type="EMBL" id="JAHBOM010000001">
    <property type="protein sequence ID" value="MBU8821374.1"/>
    <property type="molecule type" value="Genomic_DNA"/>
</dbReference>
<feature type="signal peptide" evidence="1">
    <location>
        <begin position="1"/>
        <end position="35"/>
    </location>
</feature>
<dbReference type="InterPro" id="IPR032407">
    <property type="entry name" value="MHB"/>
</dbReference>
<feature type="chain" id="PRO_5045843068" evidence="1">
    <location>
        <begin position="36"/>
        <end position="118"/>
    </location>
</feature>
<dbReference type="InterPro" id="IPR016572">
    <property type="entry name" value="UCP010611"/>
</dbReference>
<name>A0ABS6HFD1_MYCGD</name>
<keyword evidence="1" id="KW-0732">Signal</keyword>
<evidence type="ECO:0000313" key="2">
    <source>
        <dbReference type="EMBL" id="MBU8821374.1"/>
    </source>
</evidence>
<evidence type="ECO:0000256" key="1">
    <source>
        <dbReference type="SAM" id="SignalP"/>
    </source>
</evidence>
<reference evidence="2 3" key="1">
    <citation type="submission" date="2021-05" db="EMBL/GenBank/DDBJ databases">
        <title>Draft Genome Sequences of Clinical Respiratory Isolates of Mycobacterium goodii Recovered in Ireland.</title>
        <authorList>
            <person name="Flanagan P.R."/>
            <person name="Mok S."/>
            <person name="Roycroft E."/>
            <person name="Rogers T.R."/>
            <person name="Fitzgibbon M."/>
        </authorList>
    </citation>
    <scope>NUCLEOTIDE SEQUENCE [LARGE SCALE GENOMIC DNA]</scope>
    <source>
        <strain evidence="2 3">14IE55</strain>
    </source>
</reference>
<dbReference type="NCBIfam" id="TIGR04529">
    <property type="entry name" value="MTB_hemophore"/>
    <property type="match status" value="1"/>
</dbReference>
<comment type="caution">
    <text evidence="2">The sequence shown here is derived from an EMBL/GenBank/DDBJ whole genome shotgun (WGS) entry which is preliminary data.</text>
</comment>
<dbReference type="PIRSF" id="PIRSF010611">
    <property type="entry name" value="UCP010611"/>
    <property type="match status" value="1"/>
</dbReference>